<evidence type="ECO:0000313" key="1">
    <source>
        <dbReference type="EMBL" id="KFI90621.1"/>
    </source>
</evidence>
<evidence type="ECO:0000313" key="2">
    <source>
        <dbReference type="Proteomes" id="UP000029078"/>
    </source>
</evidence>
<name>A0A087D521_BIFRU</name>
<dbReference type="AlphaFoldDB" id="A0A087D521"/>
<comment type="caution">
    <text evidence="1">The sequence shown here is derived from an EMBL/GenBank/DDBJ whole genome shotgun (WGS) entry which is preliminary data.</text>
</comment>
<keyword evidence="2" id="KW-1185">Reference proteome</keyword>
<dbReference type="STRING" id="78346.BRUM_0389"/>
<reference evidence="1 2" key="1">
    <citation type="submission" date="2014-03" db="EMBL/GenBank/DDBJ databases">
        <title>Genomics of Bifidobacteria.</title>
        <authorList>
            <person name="Ventura M."/>
            <person name="Milani C."/>
            <person name="Lugli G.A."/>
        </authorList>
    </citation>
    <scope>NUCLEOTIDE SEQUENCE [LARGE SCALE GENOMIC DNA]</scope>
    <source>
        <strain evidence="1 2">LMG 21811</strain>
    </source>
</reference>
<proteinExistence type="predicted"/>
<dbReference type="EMBL" id="JGZL01000003">
    <property type="protein sequence ID" value="KFI90621.1"/>
    <property type="molecule type" value="Genomic_DNA"/>
</dbReference>
<dbReference type="Proteomes" id="UP000029078">
    <property type="component" value="Unassembled WGS sequence"/>
</dbReference>
<organism evidence="1 2">
    <name type="scientific">Bifidobacterium ruminantium</name>
    <dbReference type="NCBI Taxonomy" id="78346"/>
    <lineage>
        <taxon>Bacteria</taxon>
        <taxon>Bacillati</taxon>
        <taxon>Actinomycetota</taxon>
        <taxon>Actinomycetes</taxon>
        <taxon>Bifidobacteriales</taxon>
        <taxon>Bifidobacteriaceae</taxon>
        <taxon>Bifidobacterium</taxon>
    </lineage>
</organism>
<dbReference type="RefSeq" id="WP_026647058.1">
    <property type="nucleotide sequence ID" value="NZ_JGZL01000003.1"/>
</dbReference>
<accession>A0A087D521</accession>
<protein>
    <submittedName>
        <fullName evidence="1">Uncharacterized protein</fullName>
    </submittedName>
</protein>
<sequence>MTKNTVMPSAADFEAWTQEDEEKALEASAERMKVKHLIKDDGVWFLAPHGHIYKLPLNLSIDDFVRLSDLQSNTEQIQALKDILAAFAGEDAANELAKEPVMVPFNILNDYGEVLSKIQGVELGKSSASASSSKETVAVE</sequence>
<gene>
    <name evidence="1" type="ORF">BRUM_0389</name>
</gene>
<dbReference type="eggNOG" id="ENOG5031YBS">
    <property type="taxonomic scope" value="Bacteria"/>
</dbReference>